<feature type="transmembrane region" description="Helical" evidence="1">
    <location>
        <begin position="6"/>
        <end position="29"/>
    </location>
</feature>
<keyword evidence="1" id="KW-0812">Transmembrane</keyword>
<accession>A0A2S3QZE1</accession>
<dbReference type="AlphaFoldDB" id="A0A2S3QZE1"/>
<keyword evidence="1" id="KW-0472">Membrane</keyword>
<protein>
    <submittedName>
        <fullName evidence="2">Uncharacterized protein</fullName>
    </submittedName>
</protein>
<evidence type="ECO:0000313" key="2">
    <source>
        <dbReference type="EMBL" id="POB44612.1"/>
    </source>
</evidence>
<comment type="caution">
    <text evidence="2">The sequence shown here is derived from an EMBL/GenBank/DDBJ whole genome shotgun (WGS) entry which is preliminary data.</text>
</comment>
<dbReference type="EMBL" id="PDGH01000124">
    <property type="protein sequence ID" value="POB44612.1"/>
    <property type="molecule type" value="Genomic_DNA"/>
</dbReference>
<reference evidence="2 3" key="1">
    <citation type="journal article" date="2018" name="Front. Microbiol.">
        <title>Phylogeny of Vibrio vulnificus from the Analysis of the Core-Genome: Implications for Intra-Species Taxonomy.</title>
        <authorList>
            <person name="Roig F.J."/>
            <person name="Gonzalez-Candelas F."/>
            <person name="Sanjuan E."/>
            <person name="Fouz B."/>
            <person name="Feil E.J."/>
            <person name="Llorens C."/>
            <person name="Baker-Austin C."/>
            <person name="Oliver J.D."/>
            <person name="Danin-Poleg Y."/>
            <person name="Gibas C.J."/>
            <person name="Kashi Y."/>
            <person name="Gulig P.A."/>
            <person name="Morrison S.S."/>
            <person name="Amaro C."/>
        </authorList>
    </citation>
    <scope>NUCLEOTIDE SEQUENCE [LARGE SCALE GENOMIC DNA]</scope>
    <source>
        <strain evidence="2 3">CECT4608</strain>
    </source>
</reference>
<keyword evidence="1" id="KW-1133">Transmembrane helix</keyword>
<evidence type="ECO:0000256" key="1">
    <source>
        <dbReference type="SAM" id="Phobius"/>
    </source>
</evidence>
<sequence>MNNFAIETMLIILLVLFVLLVATQVWLWLRPFAYDLRLPIALKQSVRSLMTSLDQVKPQGVIEMRYADLFEQISLRKTPMPKKLELVKSLFDEVKTQPVAKGRDQHEQEIIAFSVHQFDALLSQASLSSRTLCYSNTGYFLSACGVWLCQILLAKEEEAIASVDEKNR</sequence>
<proteinExistence type="predicted"/>
<gene>
    <name evidence="2" type="ORF">CRN52_18610</name>
</gene>
<name>A0A2S3QZE1_VIBVL</name>
<evidence type="ECO:0000313" key="3">
    <source>
        <dbReference type="Proteomes" id="UP000237466"/>
    </source>
</evidence>
<dbReference type="RefSeq" id="WP_103200926.1">
    <property type="nucleotide sequence ID" value="NZ_JASMUA010000005.1"/>
</dbReference>
<organism evidence="2 3">
    <name type="scientific">Vibrio vulnificus</name>
    <dbReference type="NCBI Taxonomy" id="672"/>
    <lineage>
        <taxon>Bacteria</taxon>
        <taxon>Pseudomonadati</taxon>
        <taxon>Pseudomonadota</taxon>
        <taxon>Gammaproteobacteria</taxon>
        <taxon>Vibrionales</taxon>
        <taxon>Vibrionaceae</taxon>
        <taxon>Vibrio</taxon>
    </lineage>
</organism>
<dbReference type="Proteomes" id="UP000237466">
    <property type="component" value="Unassembled WGS sequence"/>
</dbReference>